<protein>
    <recommendedName>
        <fullName evidence="5">TPR-like protein</fullName>
    </recommendedName>
</protein>
<dbReference type="GO" id="GO:0051879">
    <property type="term" value="F:Hsp90 protein binding"/>
    <property type="evidence" value="ECO:0007669"/>
    <property type="project" value="TreeGrafter"/>
</dbReference>
<accession>A0A401H4K7</accession>
<dbReference type="Proteomes" id="UP000287166">
    <property type="component" value="Unassembled WGS sequence"/>
</dbReference>
<reference evidence="3 4" key="1">
    <citation type="journal article" date="2018" name="Sci. Rep.">
        <title>Genome sequence of the cauliflower mushroom Sparassis crispa (Hanabiratake) and its association with beneficial usage.</title>
        <authorList>
            <person name="Kiyama R."/>
            <person name="Furutani Y."/>
            <person name="Kawaguchi K."/>
            <person name="Nakanishi T."/>
        </authorList>
    </citation>
    <scope>NUCLEOTIDE SEQUENCE [LARGE SCALE GENOMIC DNA]</scope>
</reference>
<dbReference type="OrthoDB" id="10250354at2759"/>
<proteinExistence type="predicted"/>
<evidence type="ECO:0000313" key="4">
    <source>
        <dbReference type="Proteomes" id="UP000287166"/>
    </source>
</evidence>
<evidence type="ECO:0000256" key="1">
    <source>
        <dbReference type="ARBA" id="ARBA00022737"/>
    </source>
</evidence>
<keyword evidence="4" id="KW-1185">Reference proteome</keyword>
<keyword evidence="2" id="KW-0802">TPR repeat</keyword>
<dbReference type="Gene3D" id="1.25.40.10">
    <property type="entry name" value="Tetratricopeptide repeat domain"/>
    <property type="match status" value="1"/>
</dbReference>
<name>A0A401H4K7_9APHY</name>
<evidence type="ECO:0000256" key="2">
    <source>
        <dbReference type="ARBA" id="ARBA00022803"/>
    </source>
</evidence>
<comment type="caution">
    <text evidence="3">The sequence shown here is derived from an EMBL/GenBank/DDBJ whole genome shotgun (WGS) entry which is preliminary data.</text>
</comment>
<dbReference type="PANTHER" id="PTHR22904:SF537">
    <property type="entry name" value="OS06G0159400 PROTEIN"/>
    <property type="match status" value="1"/>
</dbReference>
<dbReference type="EMBL" id="BFAD01000016">
    <property type="protein sequence ID" value="GBE89367.1"/>
    <property type="molecule type" value="Genomic_DNA"/>
</dbReference>
<dbReference type="STRING" id="139825.A0A401H4K7"/>
<dbReference type="InParanoid" id="A0A401H4K7"/>
<dbReference type="PANTHER" id="PTHR22904">
    <property type="entry name" value="TPR REPEAT CONTAINING PROTEIN"/>
    <property type="match status" value="1"/>
</dbReference>
<keyword evidence="1" id="KW-0677">Repeat</keyword>
<dbReference type="AlphaFoldDB" id="A0A401H4K7"/>
<dbReference type="SUPFAM" id="SSF48452">
    <property type="entry name" value="TPR-like"/>
    <property type="match status" value="1"/>
</dbReference>
<dbReference type="InterPro" id="IPR011990">
    <property type="entry name" value="TPR-like_helical_dom_sf"/>
</dbReference>
<dbReference type="GeneID" id="38786284"/>
<organism evidence="3 4">
    <name type="scientific">Sparassis crispa</name>
    <dbReference type="NCBI Taxonomy" id="139825"/>
    <lineage>
        <taxon>Eukaryota</taxon>
        <taxon>Fungi</taxon>
        <taxon>Dikarya</taxon>
        <taxon>Basidiomycota</taxon>
        <taxon>Agaricomycotina</taxon>
        <taxon>Agaricomycetes</taxon>
        <taxon>Polyporales</taxon>
        <taxon>Sparassidaceae</taxon>
        <taxon>Sparassis</taxon>
    </lineage>
</organism>
<evidence type="ECO:0000313" key="3">
    <source>
        <dbReference type="EMBL" id="GBE89367.1"/>
    </source>
</evidence>
<evidence type="ECO:0008006" key="5">
    <source>
        <dbReference type="Google" id="ProtNLM"/>
    </source>
</evidence>
<gene>
    <name evidence="3" type="ORF">SCP_1600280</name>
</gene>
<sequence length="145" mass="16010">MSEDFMCVLTKELMAEDLTETSVEVDPSEPMPPGATETDLVKVKEEGNAAFKAQCFPEAIEHYTREIELDPSEPTYLTNRAAAYMALKCFKPVLADCQHTATLQAAPPSPKTLIHLACSQLSTVLPHLCCPYKIECSHTQHSRKG</sequence>
<dbReference type="RefSeq" id="XP_027620280.1">
    <property type="nucleotide sequence ID" value="XM_027764479.1"/>
</dbReference>